<dbReference type="Gene3D" id="2.40.30.60">
    <property type="entry name" value="RimM"/>
    <property type="match status" value="1"/>
</dbReference>
<dbReference type="InterPro" id="IPR011961">
    <property type="entry name" value="RimM"/>
</dbReference>
<dbReference type="GO" id="GO:0006364">
    <property type="term" value="P:rRNA processing"/>
    <property type="evidence" value="ECO:0007669"/>
    <property type="project" value="UniProtKB-UniRule"/>
</dbReference>
<evidence type="ECO:0000256" key="5">
    <source>
        <dbReference type="HAMAP-Rule" id="MF_00014"/>
    </source>
</evidence>
<feature type="domain" description="Ribosome maturation factor RimM PRC barrel" evidence="7">
    <location>
        <begin position="97"/>
        <end position="165"/>
    </location>
</feature>
<reference evidence="8 9" key="1">
    <citation type="submission" date="2019-08" db="EMBL/GenBank/DDBJ databases">
        <title>In-depth cultivation of the pig gut microbiome towards novel bacterial diversity and tailored functional studies.</title>
        <authorList>
            <person name="Wylensek D."/>
            <person name="Hitch T.C.A."/>
            <person name="Clavel T."/>
        </authorList>
    </citation>
    <scope>NUCLEOTIDE SEQUENCE [LARGE SCALE GENOMIC DNA]</scope>
    <source>
        <strain evidence="8 9">Med78-601-WT-4W-RMD-3</strain>
    </source>
</reference>
<dbReference type="NCBIfam" id="TIGR02273">
    <property type="entry name" value="16S_RimM"/>
    <property type="match status" value="1"/>
</dbReference>
<dbReference type="HAMAP" id="MF_00014">
    <property type="entry name" value="Ribosome_mat_RimM"/>
    <property type="match status" value="1"/>
</dbReference>
<comment type="domain">
    <text evidence="5">The PRC barrel domain binds ribosomal protein uS19.</text>
</comment>
<dbReference type="PANTHER" id="PTHR33692:SF1">
    <property type="entry name" value="RIBOSOME MATURATION FACTOR RIMM"/>
    <property type="match status" value="1"/>
</dbReference>
<dbReference type="RefSeq" id="WP_154484569.1">
    <property type="nucleotide sequence ID" value="NZ_JAHLOA010000004.1"/>
</dbReference>
<evidence type="ECO:0000313" key="9">
    <source>
        <dbReference type="Proteomes" id="UP000462760"/>
    </source>
</evidence>
<keyword evidence="4 5" id="KW-0143">Chaperone</keyword>
<dbReference type="InterPro" id="IPR011033">
    <property type="entry name" value="PRC_barrel-like_sf"/>
</dbReference>
<keyword evidence="1 5" id="KW-0963">Cytoplasm</keyword>
<proteinExistence type="inferred from homology"/>
<evidence type="ECO:0000256" key="2">
    <source>
        <dbReference type="ARBA" id="ARBA00022517"/>
    </source>
</evidence>
<dbReference type="SUPFAM" id="SSF50447">
    <property type="entry name" value="Translation proteins"/>
    <property type="match status" value="1"/>
</dbReference>
<comment type="function">
    <text evidence="5">An accessory protein needed during the final step in the assembly of 30S ribosomal subunit, possibly for assembly of the head region. Essential for efficient processing of 16S rRNA. May be needed both before and after RbfA during the maturation of 16S rRNA. It has affinity for free ribosomal 30S subunits but not for 70S ribosomes.</text>
</comment>
<dbReference type="GO" id="GO:0005840">
    <property type="term" value="C:ribosome"/>
    <property type="evidence" value="ECO:0007669"/>
    <property type="project" value="InterPro"/>
</dbReference>
<dbReference type="InterPro" id="IPR002676">
    <property type="entry name" value="RimM_N"/>
</dbReference>
<dbReference type="OrthoDB" id="9810331at2"/>
<evidence type="ECO:0000256" key="4">
    <source>
        <dbReference type="ARBA" id="ARBA00023186"/>
    </source>
</evidence>
<evidence type="ECO:0000256" key="1">
    <source>
        <dbReference type="ARBA" id="ARBA00022490"/>
    </source>
</evidence>
<dbReference type="GO" id="GO:0005737">
    <property type="term" value="C:cytoplasm"/>
    <property type="evidence" value="ECO:0007669"/>
    <property type="project" value="UniProtKB-SubCell"/>
</dbReference>
<organism evidence="8 9">
    <name type="scientific">Anaerosalibacter bizertensis</name>
    <dbReference type="NCBI Taxonomy" id="932217"/>
    <lineage>
        <taxon>Bacteria</taxon>
        <taxon>Bacillati</taxon>
        <taxon>Bacillota</taxon>
        <taxon>Tissierellia</taxon>
        <taxon>Tissierellales</taxon>
        <taxon>Sporanaerobacteraceae</taxon>
        <taxon>Anaerosalibacter</taxon>
    </lineage>
</organism>
<dbReference type="Proteomes" id="UP000462760">
    <property type="component" value="Unassembled WGS sequence"/>
</dbReference>
<dbReference type="SUPFAM" id="SSF50346">
    <property type="entry name" value="PRC-barrel domain"/>
    <property type="match status" value="1"/>
</dbReference>
<feature type="domain" description="RimM N-terminal" evidence="6">
    <location>
        <begin position="5"/>
        <end position="84"/>
    </location>
</feature>
<evidence type="ECO:0000256" key="3">
    <source>
        <dbReference type="ARBA" id="ARBA00022552"/>
    </source>
</evidence>
<dbReference type="Gene3D" id="2.30.30.240">
    <property type="entry name" value="PRC-barrel domain"/>
    <property type="match status" value="1"/>
</dbReference>
<dbReference type="EMBL" id="VULR01000012">
    <property type="protein sequence ID" value="MSS43893.1"/>
    <property type="molecule type" value="Genomic_DNA"/>
</dbReference>
<accession>A0A844FIG7</accession>
<evidence type="ECO:0000259" key="7">
    <source>
        <dbReference type="Pfam" id="PF24986"/>
    </source>
</evidence>
<dbReference type="Pfam" id="PF24986">
    <property type="entry name" value="PRC_RimM"/>
    <property type="match status" value="1"/>
</dbReference>
<dbReference type="GO" id="GO:0043022">
    <property type="term" value="F:ribosome binding"/>
    <property type="evidence" value="ECO:0007669"/>
    <property type="project" value="InterPro"/>
</dbReference>
<keyword evidence="3 5" id="KW-0698">rRNA processing</keyword>
<evidence type="ECO:0000313" key="8">
    <source>
        <dbReference type="EMBL" id="MSS43893.1"/>
    </source>
</evidence>
<dbReference type="InterPro" id="IPR056792">
    <property type="entry name" value="PRC_RimM"/>
</dbReference>
<comment type="caution">
    <text evidence="8">The sequence shown here is derived from an EMBL/GenBank/DDBJ whole genome shotgun (WGS) entry which is preliminary data.</text>
</comment>
<gene>
    <name evidence="5 8" type="primary">rimM</name>
    <name evidence="8" type="ORF">FYJ27_09165</name>
</gene>
<evidence type="ECO:0000259" key="6">
    <source>
        <dbReference type="Pfam" id="PF01782"/>
    </source>
</evidence>
<dbReference type="InterPro" id="IPR036976">
    <property type="entry name" value="RimM_N_sf"/>
</dbReference>
<dbReference type="AlphaFoldDB" id="A0A844FIG7"/>
<name>A0A844FIG7_9FIRM</name>
<comment type="subcellular location">
    <subcellularLocation>
        <location evidence="5">Cytoplasm</location>
    </subcellularLocation>
</comment>
<dbReference type="InterPro" id="IPR009000">
    <property type="entry name" value="Transl_B-barrel_sf"/>
</dbReference>
<comment type="similarity">
    <text evidence="5">Belongs to the RimM family.</text>
</comment>
<dbReference type="PANTHER" id="PTHR33692">
    <property type="entry name" value="RIBOSOME MATURATION FACTOR RIMM"/>
    <property type="match status" value="1"/>
</dbReference>
<comment type="subunit">
    <text evidence="5">Binds ribosomal protein uS19.</text>
</comment>
<dbReference type="GO" id="GO:0042274">
    <property type="term" value="P:ribosomal small subunit biogenesis"/>
    <property type="evidence" value="ECO:0007669"/>
    <property type="project" value="UniProtKB-UniRule"/>
</dbReference>
<protein>
    <recommendedName>
        <fullName evidence="5">Ribosome maturation factor RimM</fullName>
    </recommendedName>
</protein>
<dbReference type="Pfam" id="PF01782">
    <property type="entry name" value="RimM"/>
    <property type="match status" value="1"/>
</dbReference>
<sequence length="167" mass="19414">MDYIQVGKIINTQGIKGEVKIHPLTDDISRFDELEKVYIGEEKVLVYIEKNWSKKEFVILKFVGYDDINEVLKFKNEYLYIEEKDKIKLEEDSYFIFDIVGCNVLDINGNKIGIVTQVITNTGNDIYIIKSEDNSKNYLVPAVKQFIKKVDIENKEIIIEPIEGLIE</sequence>
<keyword evidence="2 5" id="KW-0690">Ribosome biogenesis</keyword>